<dbReference type="EMBL" id="CP047166">
    <property type="protein sequence ID" value="QRF65807.1"/>
    <property type="molecule type" value="Genomic_DNA"/>
</dbReference>
<organism evidence="5 6">
    <name type="scientific">Ponticoccus alexandrii</name>
    <dbReference type="NCBI Taxonomy" id="1943633"/>
    <lineage>
        <taxon>Bacteria</taxon>
        <taxon>Pseudomonadati</taxon>
        <taxon>Pseudomonadota</taxon>
        <taxon>Alphaproteobacteria</taxon>
        <taxon>Rhodobacterales</taxon>
        <taxon>Roseobacteraceae</taxon>
        <taxon>Ponticoccus</taxon>
    </lineage>
</organism>
<name>A0ABX7F676_9RHOB</name>
<dbReference type="InterPro" id="IPR008920">
    <property type="entry name" value="TF_FadR/GntR_C"/>
</dbReference>
<dbReference type="CDD" id="cd07377">
    <property type="entry name" value="WHTH_GntR"/>
    <property type="match status" value="1"/>
</dbReference>
<gene>
    <name evidence="5" type="ORF">GQA70_05410</name>
</gene>
<keyword evidence="6" id="KW-1185">Reference proteome</keyword>
<keyword evidence="2" id="KW-0238">DNA-binding</keyword>
<dbReference type="SMART" id="SM00895">
    <property type="entry name" value="FCD"/>
    <property type="match status" value="1"/>
</dbReference>
<evidence type="ECO:0000256" key="3">
    <source>
        <dbReference type="ARBA" id="ARBA00023163"/>
    </source>
</evidence>
<evidence type="ECO:0000256" key="1">
    <source>
        <dbReference type="ARBA" id="ARBA00023015"/>
    </source>
</evidence>
<dbReference type="InterPro" id="IPR036390">
    <property type="entry name" value="WH_DNA-bd_sf"/>
</dbReference>
<dbReference type="Pfam" id="PF00392">
    <property type="entry name" value="GntR"/>
    <property type="match status" value="1"/>
</dbReference>
<dbReference type="PANTHER" id="PTHR43537">
    <property type="entry name" value="TRANSCRIPTIONAL REGULATOR, GNTR FAMILY"/>
    <property type="match status" value="1"/>
</dbReference>
<dbReference type="Pfam" id="PF07729">
    <property type="entry name" value="FCD"/>
    <property type="match status" value="1"/>
</dbReference>
<proteinExistence type="predicted"/>
<accession>A0ABX7F676</accession>
<evidence type="ECO:0000256" key="2">
    <source>
        <dbReference type="ARBA" id="ARBA00023125"/>
    </source>
</evidence>
<dbReference type="InterPro" id="IPR011711">
    <property type="entry name" value="GntR_C"/>
</dbReference>
<feature type="domain" description="HTH gntR-type" evidence="4">
    <location>
        <begin position="15"/>
        <end position="82"/>
    </location>
</feature>
<evidence type="ECO:0000313" key="6">
    <source>
        <dbReference type="Proteomes" id="UP000596387"/>
    </source>
</evidence>
<dbReference type="SUPFAM" id="SSF46785">
    <property type="entry name" value="Winged helix' DNA-binding domain"/>
    <property type="match status" value="1"/>
</dbReference>
<dbReference type="Proteomes" id="UP000596387">
    <property type="component" value="Chromosome"/>
</dbReference>
<keyword evidence="1" id="KW-0805">Transcription regulation</keyword>
<dbReference type="PROSITE" id="PS50949">
    <property type="entry name" value="HTH_GNTR"/>
    <property type="match status" value="1"/>
</dbReference>
<keyword evidence="3" id="KW-0804">Transcription</keyword>
<sequence length="253" mass="28130">MRADIRESWSLDPATPITRQISRILRERIIQVDLKPGDRLSESEVARFYDVSRQPVREAFIRLADQGLLAILPQRGTIISRIGYNAVLDARFLREAIEADIAKILAGQQDAAVIRELRAQLDHQAQVGQDTPQDFFGYDDLFHRTLAEAAGKGGAWKQIEGLKSQMDRVRFLSLGQFPQRKLIAQHGAIVDAIERGAVPQANAAVRRHLREVLSELPQIVAANAAYFELPEGALPQPVHAPIQGYAEDGLTSD</sequence>
<dbReference type="PANTHER" id="PTHR43537:SF6">
    <property type="entry name" value="HTH-TYPE TRANSCRIPTIONAL REPRESSOR RSPR"/>
    <property type="match status" value="1"/>
</dbReference>
<dbReference type="RefSeq" id="WP_023852228.1">
    <property type="nucleotide sequence ID" value="NZ_CP047166.1"/>
</dbReference>
<dbReference type="InterPro" id="IPR036388">
    <property type="entry name" value="WH-like_DNA-bd_sf"/>
</dbReference>
<evidence type="ECO:0000259" key="4">
    <source>
        <dbReference type="PROSITE" id="PS50949"/>
    </source>
</evidence>
<protein>
    <submittedName>
        <fullName evidence="5">FCD domain-containing protein</fullName>
    </submittedName>
</protein>
<dbReference type="InterPro" id="IPR000524">
    <property type="entry name" value="Tscrpt_reg_HTH_GntR"/>
</dbReference>
<reference evidence="5 6" key="1">
    <citation type="submission" date="2019-12" db="EMBL/GenBank/DDBJ databases">
        <title>Complete Genome Sequence of a Quorum-Sensing Bacterium,Rhodobacteraceae bacterium C31, Isolated from a marine microalgae symbiotic bacteria.</title>
        <authorList>
            <person name="Zhang Y."/>
        </authorList>
    </citation>
    <scope>NUCLEOTIDE SEQUENCE [LARGE SCALE GENOMIC DNA]</scope>
    <source>
        <strain evidence="5 6">C31</strain>
    </source>
</reference>
<dbReference type="SMART" id="SM00345">
    <property type="entry name" value="HTH_GNTR"/>
    <property type="match status" value="1"/>
</dbReference>
<dbReference type="SUPFAM" id="SSF48008">
    <property type="entry name" value="GntR ligand-binding domain-like"/>
    <property type="match status" value="1"/>
</dbReference>
<evidence type="ECO:0000313" key="5">
    <source>
        <dbReference type="EMBL" id="QRF65807.1"/>
    </source>
</evidence>
<dbReference type="Gene3D" id="1.20.120.530">
    <property type="entry name" value="GntR ligand-binding domain-like"/>
    <property type="match status" value="1"/>
</dbReference>
<dbReference type="Gene3D" id="1.10.10.10">
    <property type="entry name" value="Winged helix-like DNA-binding domain superfamily/Winged helix DNA-binding domain"/>
    <property type="match status" value="1"/>
</dbReference>